<organism evidence="3 4">
    <name type="scientific">Anaeromyxobacter dehalogenans (strain ATCC BAA-258 / DSM 21875 / 2CP-1)</name>
    <dbReference type="NCBI Taxonomy" id="455488"/>
    <lineage>
        <taxon>Bacteria</taxon>
        <taxon>Pseudomonadati</taxon>
        <taxon>Myxococcota</taxon>
        <taxon>Myxococcia</taxon>
        <taxon>Myxococcales</taxon>
        <taxon>Cystobacterineae</taxon>
        <taxon>Anaeromyxobacteraceae</taxon>
        <taxon>Anaeromyxobacter</taxon>
    </lineage>
</organism>
<dbReference type="NCBIfam" id="TIGR01904">
    <property type="entry name" value="GSu_C4xC__C2xCH"/>
    <property type="match status" value="7"/>
</dbReference>
<evidence type="ECO:0000256" key="2">
    <source>
        <dbReference type="SAM" id="SignalP"/>
    </source>
</evidence>
<dbReference type="EMBL" id="CP001359">
    <property type="protein sequence ID" value="ACL66602.1"/>
    <property type="molecule type" value="Genomic_DNA"/>
</dbReference>
<dbReference type="Pfam" id="PF09698">
    <property type="entry name" value="GSu_C4xC__C2xCH"/>
    <property type="match status" value="5"/>
</dbReference>
<dbReference type="Gene3D" id="3.90.10.10">
    <property type="entry name" value="Cytochrome C3"/>
    <property type="match status" value="3"/>
</dbReference>
<protein>
    <submittedName>
        <fullName evidence="3">Cytochrome C family protein</fullName>
    </submittedName>
</protein>
<name>B8JGW5_ANAD2</name>
<evidence type="ECO:0000256" key="1">
    <source>
        <dbReference type="SAM" id="MobiDB-lite"/>
    </source>
</evidence>
<proteinExistence type="predicted"/>
<feature type="region of interest" description="Disordered" evidence="1">
    <location>
        <begin position="217"/>
        <end position="236"/>
    </location>
</feature>
<keyword evidence="4" id="KW-1185">Reference proteome</keyword>
<dbReference type="InterPro" id="IPR036280">
    <property type="entry name" value="Multihaem_cyt_sf"/>
</dbReference>
<dbReference type="InterPro" id="IPR010176">
    <property type="entry name" value="C4xCH_C2xCH_motif_GEOSU"/>
</dbReference>
<feature type="signal peptide" evidence="2">
    <location>
        <begin position="1"/>
        <end position="26"/>
    </location>
</feature>
<evidence type="ECO:0000313" key="3">
    <source>
        <dbReference type="EMBL" id="ACL66602.1"/>
    </source>
</evidence>
<evidence type="ECO:0000313" key="4">
    <source>
        <dbReference type="Proteomes" id="UP000007089"/>
    </source>
</evidence>
<dbReference type="KEGG" id="acp:A2cp1_3268"/>
<gene>
    <name evidence="3" type="ordered locus">A2cp1_3268</name>
</gene>
<dbReference type="Gene3D" id="1.10.1130.10">
    <property type="entry name" value="Flavocytochrome C3, Chain A"/>
    <property type="match status" value="1"/>
</dbReference>
<accession>B8JGW5</accession>
<keyword evidence="2" id="KW-0732">Signal</keyword>
<dbReference type="Proteomes" id="UP000007089">
    <property type="component" value="Chromosome"/>
</dbReference>
<dbReference type="SUPFAM" id="SSF48695">
    <property type="entry name" value="Multiheme cytochromes"/>
    <property type="match status" value="5"/>
</dbReference>
<sequence>MSRRTAGLPAVVLALALAGCNSARNAASEERAEGAACTRCHGGADNGSGAPPRDAHGESDTTRISVGAHTAHVSGSHGIAAPLGCEACHAVPDPAHLLAHVDGVPRVVLGVAAKANGTAASWSPADATCFAYCHGVSLAGGAATRPTWTRVDGTQAACGACHGDPPPAPHPQSADCGICHPATILAGTLRTIDVAGGRHLNGTVDFSTGCADCHGDATRPRNPAAPPRGTHGETDPASVAVGAHQAHLQAGPVAGPFACTECHVVPTGLEHLDGTARVTFGPLAARGTRPAWGESGPTCTSTYCHGATLSAGGTRTSPRWTGGASEAACGTCHGAPPPPPHPRGTGCAICHPGTVNGDGTVNVTGGMHVDGTVQVNQYHPVTWIEPTAHGYAANRDLASCRTCHGEDLAGGGTGISCATCHGAGWQSNCTFCHGDANRAVNQPAPPAGTQGELGTDAPGVGAHLAHVQAGTLRGPVACSECHTVPTDLTHVTGAVELAWGPLAMTGGATPTYQGGACASTYCHGATLAAGGTNHAPSWTTVDGTQAACGTCHGLPPPPPHAQLSNCGACHPATVDAAGSLRLDGGKHMNGQLERSETHPLGWNDPAQHGYAANAGLASCRTCHGPDLEGGTSGVSCSACHGAGWQSNCTFCHGDPSRRVNPAAPPVGTRGQALTTDRAVGAHEVHVLGGPLARPLGCAECHVQPTDLSHVDGSPAVAWGALARAGSATPSWNGATCAGTYCHGATLAAGGANLAPAWTVVDGTQAACGACHGAPPPSPHVANADCGQCHDGYTATSVNVATHVNGALDVNAMACTSCHGDASRAIGAAAPPTGTRGETATTDRAVGAHQAHVQGSAIARPFDCDECHLNPTGLGHIDGTPALVWSALASGGGSPQWDGATCASTYCHGATLAGGGSNVRPAWTVVDGTQAACGTCHGAPPVYPHPARGDCGTCHPGAADGAPARDVHVDGKVDVNAAGCALCHGDASRPVGAAAPPAGTRGETATTDRAVGAHQAHVQGSAIARPFDCDECHLKPTGLAHIDGNPAIVWGALASANGNVSPIWSGTTCAATYCHGGTLRAGGSNVEPAWTQVDGTQAACGSCHGTPPPPPHPANPDCGACHTGYTSTTVNVATHVDGRLDVGGLTCTSCHGDAARTTNAAAPPIGTAGETDPSTRAVGAHQAHLAGSRWSNGFACTECHVVPTDMLHTDGAAQVSFGVLATGGGVLAPAWDGNGCATVACHGAAVGGSAIPSWTGGPGQAECGSCHGLPPTTGRAHGTSTFRRYHGTKACSECHGAGYQTQAGYEAVNKERHVNGVVEALACTDCHTDW</sequence>
<feature type="chain" id="PRO_5002875473" evidence="2">
    <location>
        <begin position="27"/>
        <end position="1329"/>
    </location>
</feature>
<dbReference type="RefSeq" id="WP_015934415.1">
    <property type="nucleotide sequence ID" value="NC_011891.1"/>
</dbReference>
<reference evidence="3" key="1">
    <citation type="submission" date="2009-01" db="EMBL/GenBank/DDBJ databases">
        <title>Complete sequence of Anaeromyxobacter dehalogenans 2CP-1.</title>
        <authorList>
            <consortium name="US DOE Joint Genome Institute"/>
            <person name="Lucas S."/>
            <person name="Copeland A."/>
            <person name="Lapidus A."/>
            <person name="Glavina del Rio T."/>
            <person name="Dalin E."/>
            <person name="Tice H."/>
            <person name="Bruce D."/>
            <person name="Goodwin L."/>
            <person name="Pitluck S."/>
            <person name="Saunders E."/>
            <person name="Brettin T."/>
            <person name="Detter J.C."/>
            <person name="Han C."/>
            <person name="Larimer F."/>
            <person name="Land M."/>
            <person name="Hauser L."/>
            <person name="Kyrpides N."/>
            <person name="Ovchinnikova G."/>
            <person name="Beliaev A.S."/>
            <person name="Richardson P."/>
        </authorList>
    </citation>
    <scope>NUCLEOTIDE SEQUENCE</scope>
    <source>
        <strain evidence="3">2CP-1</strain>
    </source>
</reference>
<dbReference type="HOGENOM" id="CLU_247526_0_0_7"/>
<dbReference type="PROSITE" id="PS51257">
    <property type="entry name" value="PROKAR_LIPOPROTEIN"/>
    <property type="match status" value="1"/>
</dbReference>